<dbReference type="Proteomes" id="UP001054252">
    <property type="component" value="Unassembled WGS sequence"/>
</dbReference>
<name>A0AAV5IL14_9ROSI</name>
<organism evidence="1 2">
    <name type="scientific">Rubroshorea leprosula</name>
    <dbReference type="NCBI Taxonomy" id="152421"/>
    <lineage>
        <taxon>Eukaryota</taxon>
        <taxon>Viridiplantae</taxon>
        <taxon>Streptophyta</taxon>
        <taxon>Embryophyta</taxon>
        <taxon>Tracheophyta</taxon>
        <taxon>Spermatophyta</taxon>
        <taxon>Magnoliopsida</taxon>
        <taxon>eudicotyledons</taxon>
        <taxon>Gunneridae</taxon>
        <taxon>Pentapetalae</taxon>
        <taxon>rosids</taxon>
        <taxon>malvids</taxon>
        <taxon>Malvales</taxon>
        <taxon>Dipterocarpaceae</taxon>
        <taxon>Rubroshorea</taxon>
    </lineage>
</organism>
<evidence type="ECO:0000313" key="1">
    <source>
        <dbReference type="EMBL" id="GKU97839.1"/>
    </source>
</evidence>
<sequence length="36" mass="4048">MEPLTGDGHRLMGSPRPGVLVSRIAVVLLRQIRHER</sequence>
<gene>
    <name evidence="1" type="ORF">SLEP1_g10922</name>
</gene>
<evidence type="ECO:0000313" key="2">
    <source>
        <dbReference type="Proteomes" id="UP001054252"/>
    </source>
</evidence>
<keyword evidence="2" id="KW-1185">Reference proteome</keyword>
<reference evidence="1 2" key="1">
    <citation type="journal article" date="2021" name="Commun. Biol.">
        <title>The genome of Shorea leprosula (Dipterocarpaceae) highlights the ecological relevance of drought in aseasonal tropical rainforests.</title>
        <authorList>
            <person name="Ng K.K.S."/>
            <person name="Kobayashi M.J."/>
            <person name="Fawcett J.A."/>
            <person name="Hatakeyama M."/>
            <person name="Paape T."/>
            <person name="Ng C.H."/>
            <person name="Ang C.C."/>
            <person name="Tnah L.H."/>
            <person name="Lee C.T."/>
            <person name="Nishiyama T."/>
            <person name="Sese J."/>
            <person name="O'Brien M.J."/>
            <person name="Copetti D."/>
            <person name="Mohd Noor M.I."/>
            <person name="Ong R.C."/>
            <person name="Putra M."/>
            <person name="Sireger I.Z."/>
            <person name="Indrioko S."/>
            <person name="Kosugi Y."/>
            <person name="Izuno A."/>
            <person name="Isagi Y."/>
            <person name="Lee S.L."/>
            <person name="Shimizu K.K."/>
        </authorList>
    </citation>
    <scope>NUCLEOTIDE SEQUENCE [LARGE SCALE GENOMIC DNA]</scope>
    <source>
        <strain evidence="1">214</strain>
    </source>
</reference>
<proteinExistence type="predicted"/>
<comment type="caution">
    <text evidence="1">The sequence shown here is derived from an EMBL/GenBank/DDBJ whole genome shotgun (WGS) entry which is preliminary data.</text>
</comment>
<dbReference type="AlphaFoldDB" id="A0AAV5IL14"/>
<protein>
    <submittedName>
        <fullName evidence="1">Uncharacterized protein</fullName>
    </submittedName>
</protein>
<dbReference type="EMBL" id="BPVZ01000012">
    <property type="protein sequence ID" value="GKU97839.1"/>
    <property type="molecule type" value="Genomic_DNA"/>
</dbReference>
<accession>A0AAV5IL14</accession>